<dbReference type="STRING" id="1423740.FC36_GL001799"/>
<dbReference type="PANTHER" id="PTHR33744">
    <property type="entry name" value="CARBOHYDRATE DIACID REGULATOR"/>
    <property type="match status" value="1"/>
</dbReference>
<dbReference type="Pfam" id="PF05651">
    <property type="entry name" value="Diacid_rec"/>
    <property type="match status" value="1"/>
</dbReference>
<dbReference type="PATRIC" id="fig|1423740.3.peg.1942"/>
<reference evidence="3 4" key="1">
    <citation type="journal article" date="2015" name="Genome Announc.">
        <title>Expanding the biotechnology potential of lactobacilli through comparative genomics of 213 strains and associated genera.</title>
        <authorList>
            <person name="Sun Z."/>
            <person name="Harris H.M."/>
            <person name="McCann A."/>
            <person name="Guo C."/>
            <person name="Argimon S."/>
            <person name="Zhang W."/>
            <person name="Yang X."/>
            <person name="Jeffery I.B."/>
            <person name="Cooney J.C."/>
            <person name="Kagawa T.F."/>
            <person name="Liu W."/>
            <person name="Song Y."/>
            <person name="Salvetti E."/>
            <person name="Wrobel A."/>
            <person name="Rasinkangas P."/>
            <person name="Parkhill J."/>
            <person name="Rea M.C."/>
            <person name="O'Sullivan O."/>
            <person name="Ritari J."/>
            <person name="Douillard F.P."/>
            <person name="Paul Ross R."/>
            <person name="Yang R."/>
            <person name="Briner A.E."/>
            <person name="Felis G.E."/>
            <person name="de Vos W.M."/>
            <person name="Barrangou R."/>
            <person name="Klaenhammer T.R."/>
            <person name="Caufield P.W."/>
            <person name="Cui Y."/>
            <person name="Zhang H."/>
            <person name="O'Toole P.W."/>
        </authorList>
    </citation>
    <scope>NUCLEOTIDE SEQUENCE [LARGE SCALE GENOMIC DNA]</scope>
    <source>
        <strain evidence="3 4">DSM 15833</strain>
    </source>
</reference>
<dbReference type="Pfam" id="PF13556">
    <property type="entry name" value="HTH_30"/>
    <property type="match status" value="1"/>
</dbReference>
<protein>
    <submittedName>
        <fullName evidence="3">Carbohydrate diacid regulator</fullName>
    </submittedName>
</protein>
<feature type="domain" description="Putative sugar diacid recognition" evidence="1">
    <location>
        <begin position="3"/>
        <end position="134"/>
    </location>
</feature>
<dbReference type="SUPFAM" id="SSF46689">
    <property type="entry name" value="Homeodomain-like"/>
    <property type="match status" value="1"/>
</dbReference>
<evidence type="ECO:0000313" key="4">
    <source>
        <dbReference type="Proteomes" id="UP000051048"/>
    </source>
</evidence>
<dbReference type="PANTHER" id="PTHR33744:SF15">
    <property type="entry name" value="CARBOHYDRATE DIACID REGULATOR"/>
    <property type="match status" value="1"/>
</dbReference>
<gene>
    <name evidence="3" type="ORF">FC36_GL001799</name>
</gene>
<dbReference type="Proteomes" id="UP000051048">
    <property type="component" value="Unassembled WGS sequence"/>
</dbReference>
<feature type="domain" description="PucR C-terminal helix-turn-helix" evidence="2">
    <location>
        <begin position="286"/>
        <end position="343"/>
    </location>
</feature>
<evidence type="ECO:0000313" key="3">
    <source>
        <dbReference type="EMBL" id="KRL81314.1"/>
    </source>
</evidence>
<proteinExistence type="predicted"/>
<organism evidence="3 4">
    <name type="scientific">Ligilactobacillus equi DSM 15833 = JCM 10991</name>
    <dbReference type="NCBI Taxonomy" id="1423740"/>
    <lineage>
        <taxon>Bacteria</taxon>
        <taxon>Bacillati</taxon>
        <taxon>Bacillota</taxon>
        <taxon>Bacilli</taxon>
        <taxon>Lactobacillales</taxon>
        <taxon>Lactobacillaceae</taxon>
        <taxon>Ligilactobacillus</taxon>
    </lineage>
</organism>
<evidence type="ECO:0000259" key="1">
    <source>
        <dbReference type="Pfam" id="PF05651"/>
    </source>
</evidence>
<evidence type="ECO:0000259" key="2">
    <source>
        <dbReference type="Pfam" id="PF13556"/>
    </source>
</evidence>
<dbReference type="Gene3D" id="1.10.10.2840">
    <property type="entry name" value="PucR C-terminal helix-turn-helix domain"/>
    <property type="match status" value="1"/>
</dbReference>
<dbReference type="InterPro" id="IPR042070">
    <property type="entry name" value="PucR_C-HTH_sf"/>
</dbReference>
<dbReference type="EMBL" id="AZFH01000038">
    <property type="protein sequence ID" value="KRL81314.1"/>
    <property type="molecule type" value="Genomic_DNA"/>
</dbReference>
<dbReference type="InterPro" id="IPR008599">
    <property type="entry name" value="Diacid_rec"/>
</dbReference>
<dbReference type="InterPro" id="IPR025736">
    <property type="entry name" value="PucR_C-HTH_dom"/>
</dbReference>
<accession>A0A0R1TS85</accession>
<dbReference type="OrthoDB" id="9792148at2"/>
<comment type="caution">
    <text evidence="3">The sequence shown here is derived from an EMBL/GenBank/DDBJ whole genome shotgun (WGS) entry which is preliminary data.</text>
</comment>
<dbReference type="InterPro" id="IPR051448">
    <property type="entry name" value="CdaR-like_regulators"/>
</dbReference>
<dbReference type="InterPro" id="IPR009057">
    <property type="entry name" value="Homeodomain-like_sf"/>
</dbReference>
<sequence>MKLTRILAQKIVDKMMKDIPFNVNIMNEKGIIIASGEVERIGKKHSEACRVLQTKKILIYKQNKERGNVQPGINMPIEFRNRVIGVVGITGDPIHVKPFALLLKDATELLLEQRAFQESEESKAKKLTRFLFRWTQKDIDTDTVENLKREALDLNIDFYQERTVVVIKCSHHDLMDLKLSQQDFHLNRSVDTQVMICHSKKSIQACLDYAYQRGYRVAVGMTGVNVGRSFFEAQTTLHFANLLQEDYHSYGQVYFLQKILESSLNDDTELLKKFSLLENTSLGTDLLETLLTYFKNNGNMSQTALKLHIHRNTLLYRLAKIKELMGLDPHNFVDLFQLYAALLTYLDSKNRGISVLKK</sequence>
<dbReference type="RefSeq" id="WP_025021182.1">
    <property type="nucleotide sequence ID" value="NZ_AZFH01000038.1"/>
</dbReference>
<name>A0A0R1TS85_9LACO</name>
<dbReference type="AlphaFoldDB" id="A0A0R1TS85"/>